<dbReference type="GO" id="GO:0003677">
    <property type="term" value="F:DNA binding"/>
    <property type="evidence" value="ECO:0007669"/>
    <property type="project" value="UniProtKB-KW"/>
</dbReference>
<feature type="region of interest" description="Disordered" evidence="7">
    <location>
        <begin position="647"/>
        <end position="750"/>
    </location>
</feature>
<evidence type="ECO:0000313" key="10">
    <source>
        <dbReference type="EMBL" id="KAF9523601.1"/>
    </source>
</evidence>
<reference evidence="10" key="1">
    <citation type="submission" date="2020-11" db="EMBL/GenBank/DDBJ databases">
        <authorList>
            <consortium name="DOE Joint Genome Institute"/>
            <person name="Ahrendt S."/>
            <person name="Riley R."/>
            <person name="Andreopoulos W."/>
            <person name="Labutti K."/>
            <person name="Pangilinan J."/>
            <person name="Ruiz-Duenas F.J."/>
            <person name="Barrasa J.M."/>
            <person name="Sanchez-Garcia M."/>
            <person name="Camarero S."/>
            <person name="Miyauchi S."/>
            <person name="Serrano A."/>
            <person name="Linde D."/>
            <person name="Babiker R."/>
            <person name="Drula E."/>
            <person name="Ayuso-Fernandez I."/>
            <person name="Pacheco R."/>
            <person name="Padilla G."/>
            <person name="Ferreira P."/>
            <person name="Barriuso J."/>
            <person name="Kellner H."/>
            <person name="Castanera R."/>
            <person name="Alfaro M."/>
            <person name="Ramirez L."/>
            <person name="Pisabarro A.G."/>
            <person name="Kuo A."/>
            <person name="Tritt A."/>
            <person name="Lipzen A."/>
            <person name="He G."/>
            <person name="Yan M."/>
            <person name="Ng V."/>
            <person name="Cullen D."/>
            <person name="Martin F."/>
            <person name="Rosso M.-N."/>
            <person name="Henrissat B."/>
            <person name="Hibbett D."/>
            <person name="Martinez A.T."/>
            <person name="Grigoriev I.V."/>
        </authorList>
    </citation>
    <scope>NUCLEOTIDE SEQUENCE</scope>
    <source>
        <strain evidence="10">CBS 506.95</strain>
    </source>
</reference>
<feature type="compositionally biased region" description="Polar residues" evidence="7">
    <location>
        <begin position="731"/>
        <end position="750"/>
    </location>
</feature>
<comment type="caution">
    <text evidence="10">The sequence shown here is derived from an EMBL/GenBank/DDBJ whole genome shotgun (WGS) entry which is preliminary data.</text>
</comment>
<feature type="compositionally biased region" description="Basic and acidic residues" evidence="7">
    <location>
        <begin position="676"/>
        <end position="685"/>
    </location>
</feature>
<dbReference type="EMBL" id="MU157914">
    <property type="protein sequence ID" value="KAF9523601.1"/>
    <property type="molecule type" value="Genomic_DNA"/>
</dbReference>
<dbReference type="Pfam" id="PF20222">
    <property type="entry name" value="DUF6581"/>
    <property type="match status" value="1"/>
</dbReference>
<proteinExistence type="predicted"/>
<feature type="region of interest" description="Disordered" evidence="7">
    <location>
        <begin position="899"/>
        <end position="921"/>
    </location>
</feature>
<evidence type="ECO:0000256" key="4">
    <source>
        <dbReference type="ARBA" id="ARBA00023163"/>
    </source>
</evidence>
<keyword evidence="2" id="KW-0597">Phosphoprotein</keyword>
<evidence type="ECO:0000256" key="3">
    <source>
        <dbReference type="ARBA" id="ARBA00023125"/>
    </source>
</evidence>
<dbReference type="InterPro" id="IPR007309">
    <property type="entry name" value="TFIIIC_Bblock-bd"/>
</dbReference>
<dbReference type="InterPro" id="IPR046488">
    <property type="entry name" value="Sfc3/Tfc3_C"/>
</dbReference>
<dbReference type="InterPro" id="IPR035625">
    <property type="entry name" value="Tfc3-like_eWH"/>
</dbReference>
<feature type="region of interest" description="Disordered" evidence="7">
    <location>
        <begin position="513"/>
        <end position="634"/>
    </location>
</feature>
<evidence type="ECO:0000259" key="8">
    <source>
        <dbReference type="Pfam" id="PF04182"/>
    </source>
</evidence>
<keyword evidence="5" id="KW-0539">Nucleus</keyword>
<evidence type="ECO:0000256" key="1">
    <source>
        <dbReference type="ARBA" id="ARBA00004123"/>
    </source>
</evidence>
<feature type="compositionally biased region" description="Low complexity" evidence="7">
    <location>
        <begin position="712"/>
        <end position="730"/>
    </location>
</feature>
<feature type="domain" description="B-block binding subunit of TFIIIC" evidence="8">
    <location>
        <begin position="142"/>
        <end position="193"/>
    </location>
</feature>
<comment type="subcellular location">
    <subcellularLocation>
        <location evidence="1">Nucleus</location>
    </subcellularLocation>
</comment>
<dbReference type="GO" id="GO:0000127">
    <property type="term" value="C:transcription factor TFIIIC complex"/>
    <property type="evidence" value="ECO:0007669"/>
    <property type="project" value="InterPro"/>
</dbReference>
<feature type="compositionally biased region" description="Basic and acidic residues" evidence="7">
    <location>
        <begin position="904"/>
        <end position="918"/>
    </location>
</feature>
<feature type="compositionally biased region" description="Polar residues" evidence="7">
    <location>
        <begin position="690"/>
        <end position="702"/>
    </location>
</feature>
<dbReference type="CDD" id="cd16169">
    <property type="entry name" value="Tau138_eWH"/>
    <property type="match status" value="1"/>
</dbReference>
<evidence type="ECO:0000259" key="9">
    <source>
        <dbReference type="Pfam" id="PF20222"/>
    </source>
</evidence>
<evidence type="ECO:0008006" key="12">
    <source>
        <dbReference type="Google" id="ProtNLM"/>
    </source>
</evidence>
<dbReference type="OrthoDB" id="68020at2759"/>
<dbReference type="Pfam" id="PF04182">
    <property type="entry name" value="B-block_TFIIIC"/>
    <property type="match status" value="1"/>
</dbReference>
<keyword evidence="3" id="KW-0238">DNA-binding</keyword>
<feature type="compositionally biased region" description="Polar residues" evidence="7">
    <location>
        <begin position="1346"/>
        <end position="1361"/>
    </location>
</feature>
<keyword evidence="6" id="KW-0175">Coiled coil</keyword>
<feature type="region of interest" description="Disordered" evidence="7">
    <location>
        <begin position="1346"/>
        <end position="1401"/>
    </location>
</feature>
<feature type="domain" description="Transcription factor tau subunit sfc3/Tfc3 C-terminal" evidence="9">
    <location>
        <begin position="1398"/>
        <end position="1748"/>
    </location>
</feature>
<evidence type="ECO:0000256" key="2">
    <source>
        <dbReference type="ARBA" id="ARBA00022553"/>
    </source>
</evidence>
<sequence>MDELLHHCLRELAFDGDLGCSTSRLRDFIHNFYAHKQALHVQNLDDSFCACVWSLLVQQPTVSVGLIPKGVTTDVWIAPPPSAKRKGQQVAPQQLELLHDWKSKPLPLLVEQYGENLRMAAEPNTIFAAITGSHVRSPRMSPMVYSILQIVTRGRDAGVSVVDLGKISGYDQKSCFYLVKQLTDMDMVLKVRRGGVGSHFVIHKYFYERSSVWKAIRDEENEAESSRIKNDPDDSDSEDDAVAVAESQALNFTTIDARHLSSFTIIRSRVIKLLKASANHMHTSKNMIVTLGFPRPTKTDRRFFNSRMNEMVQKGMVEKVLVPNPTKGGRSDGPIKCYRLAEPSETVAQEITTPQIEENYEEEDVLEGFHGRILVNSAIPKQIIDLVEQSGTNGLTLLEIVASLNGFDRRMLEELLARCEKAVPPPHLLDLHIVGIMENKGRERRQKYYTAQNYRKLVTNEGLDEEGVLGAFDLDKAGGFTELTHNAFYEDEEGLEAFYESLPRVDELPKANNKAYKNPILPDGSIKRGRPRKGSERPKKVRKNPVLPDGTVKKGRPKKHPTLDGEVGAANTTSRRAAKRKRAEEEDTVDQAEGLSTKKMRVADDQPDGPPPTKKKRGRPPRDKPTNIIIPDKLTSRMQVYVEILSPRRLSEQEHPDSSQTEFQVEEIPNIVDNPPDPHTEERPLDTVAQVDQPSVVATPSVQEEAGVEEIPASPTSTRQSQSPPKSPTRNTPLSNSPTTPITTATSGRVNVSHLRRENEFLRLLEMAGGIVGTHSKEIFEEHMKLLEELSKAGEPTSAPPGTRTDKRTLMLTFESMERKGKVKLLKTSITLPTGLNKAASLVYLPDVEEIRIHQFLEVFSQSSYHHLPQLTSFTRLEESTEYGSIPRNGASTIRFLQAQTSQQRHEEPQKTSEEPKKRMASTIDEEIRSAFLADRSTTQQLYGYILGRALRGRQLHLGLLQALESEPTSSNIVSCEKRIVEMSYLLFDLPVKLYCSIVAPSEYNEELLAILSDEIKNQMPVCALPSRMHTLLVMGKARARSRFLEVLEILQALHIITALRPTTSDQPFVTCISKGRHPTRYEVTSIEGSTQTSTAPSYWMFNEAAPIYLWAVSEANPPLWRNASLATLQEARLFWKDLQYACTESNIDLSHLVDDLTEAAVAGLELGKFLRRDASWKTDYRFSENQIRYLRQAIDTASRAVSYGDDEAEKNLLLERLSWIVCAPRHCVEHMLASLEQKNTSDIEKLKRRRKRAEESRAVLARKAEEARIQRESDWTILLAKVHPEQMPSPAAIRIDRVRKQYLKAGSVMDEAKWVKEIQAALHETDLASTRGLKISSRPVLRSLNETAPVSQTQTSTSEPSVYDLIEKQGPPIDHDSVLRRKRTKETEGRPQGPKKRRHRFQWNNEFDELARDASVIIRSRCRNLSRLDWAAFEQVFPAVPRNTVRQRLTHIKGTPGNEAYTRRLEDVWYSLWTKYRGTTELPDLDLQSPSNFDLIKHVQFLRSHVDKHALRVGISHNPEKEIAPLPSSVEQLKTQFKVVGRERTAPEYEWMWNTLVEEGREKKLKHQPFSRYYGGLPNIPPLNCEELAVAESAVKMVMGAPPERYNSEIAASLLKSLGHEPVSAATKGLLTRGVLSKLQRDPKKPRPGRTLKISDNNQNALGGSIEQDTFQDALLLLEEMDFGDDSWREWPLAATDGDCAALISLTSNGQVEFSVDTTTAQAARPALDWNSKKADDDQMETVIKVRYHLSQDVDQPQMEEEPSYQLKSVEGHGFKEDGQEACCRMMVPAGPIDCSTCLEGARRALLELTLLEDEARFLAGKILQLTDQAKEKGVKKSDLVVSCLPNVLEKMIASSIPLVFWAGYENLVLVSARYTANWTVVTAQDPLTRIFPRRWFDLHGQRIADFWQAAVRAVISAVVFRPGIPQVRLYRTLFSWDLIVFS</sequence>
<dbReference type="PANTHER" id="PTHR15180">
    <property type="entry name" value="GENERAL TRANSCRIPTION FACTOR 3C POLYPEPTIDE 1"/>
    <property type="match status" value="1"/>
</dbReference>
<protein>
    <recommendedName>
        <fullName evidence="12">B-block binding subunit of TFIIIC domain-containing protein</fullName>
    </recommendedName>
</protein>
<keyword evidence="4" id="KW-0804">Transcription</keyword>
<feature type="compositionally biased region" description="Polar residues" evidence="7">
    <location>
        <begin position="1655"/>
        <end position="1666"/>
    </location>
</feature>
<feature type="compositionally biased region" description="Basic and acidic residues" evidence="7">
    <location>
        <begin position="1374"/>
        <end position="1390"/>
    </location>
</feature>
<feature type="coiled-coil region" evidence="6">
    <location>
        <begin position="1237"/>
        <end position="1271"/>
    </location>
</feature>
<dbReference type="PANTHER" id="PTHR15180:SF1">
    <property type="entry name" value="GENERAL TRANSCRIPTION FACTOR 3C POLYPEPTIDE 1"/>
    <property type="match status" value="1"/>
</dbReference>
<accession>A0A9P6E6M4</accession>
<evidence type="ECO:0000313" key="11">
    <source>
        <dbReference type="Proteomes" id="UP000807306"/>
    </source>
</evidence>
<gene>
    <name evidence="10" type="ORF">CPB83DRAFT_821291</name>
</gene>
<dbReference type="GO" id="GO:0042791">
    <property type="term" value="P:5S class rRNA transcription by RNA polymerase III"/>
    <property type="evidence" value="ECO:0007669"/>
    <property type="project" value="TreeGrafter"/>
</dbReference>
<feature type="region of interest" description="Disordered" evidence="7">
    <location>
        <begin position="1641"/>
        <end position="1666"/>
    </location>
</feature>
<dbReference type="GO" id="GO:0005634">
    <property type="term" value="C:nucleus"/>
    <property type="evidence" value="ECO:0007669"/>
    <property type="project" value="UniProtKB-SubCell"/>
</dbReference>
<dbReference type="GO" id="GO:0006384">
    <property type="term" value="P:transcription initiation at RNA polymerase III promoter"/>
    <property type="evidence" value="ECO:0007669"/>
    <property type="project" value="InterPro"/>
</dbReference>
<evidence type="ECO:0000256" key="5">
    <source>
        <dbReference type="ARBA" id="ARBA00023242"/>
    </source>
</evidence>
<name>A0A9P6E6M4_9AGAR</name>
<evidence type="ECO:0000256" key="7">
    <source>
        <dbReference type="SAM" id="MobiDB-lite"/>
    </source>
</evidence>
<evidence type="ECO:0000256" key="6">
    <source>
        <dbReference type="SAM" id="Coils"/>
    </source>
</evidence>
<keyword evidence="11" id="KW-1185">Reference proteome</keyword>
<dbReference type="Proteomes" id="UP000807306">
    <property type="component" value="Unassembled WGS sequence"/>
</dbReference>
<dbReference type="InterPro" id="IPR044210">
    <property type="entry name" value="Tfc3-like"/>
</dbReference>
<organism evidence="10 11">
    <name type="scientific">Crepidotus variabilis</name>
    <dbReference type="NCBI Taxonomy" id="179855"/>
    <lineage>
        <taxon>Eukaryota</taxon>
        <taxon>Fungi</taxon>
        <taxon>Dikarya</taxon>
        <taxon>Basidiomycota</taxon>
        <taxon>Agaricomycotina</taxon>
        <taxon>Agaricomycetes</taxon>
        <taxon>Agaricomycetidae</taxon>
        <taxon>Agaricales</taxon>
        <taxon>Agaricineae</taxon>
        <taxon>Crepidotaceae</taxon>
        <taxon>Crepidotus</taxon>
    </lineage>
</organism>